<sequence>MIARSRRLAALLVIGLALAGCTNDTGTAPATGSGSAPVGAAPAGELSFAVVTHGQAGDAFWTVVKTGAEQAGKDLGVKVSYQSSGDPQAQAQLIDAAINQKVNGIVVSMANPDALRSSIQKAISQGIPVVTINSGQGRSAEFGALTHVGQDETVAGEGAGARLRAASVTKLLCVIHEAGNVGLEQRCQGAASALGGQTENLQVDQGNIQAAQSTIQARLQADRSINGVLTLQPAVGAVAVAAVAGAGSSAKVATFDLSDDVIGQIEQGKLLFAVDQQQYLQGYLPVQFLRLYATNANTVGGGKPVLTGPGFVTKENAARVRDLAARGTR</sequence>
<evidence type="ECO:0000256" key="3">
    <source>
        <dbReference type="SAM" id="SignalP"/>
    </source>
</evidence>
<dbReference type="InterPro" id="IPR050555">
    <property type="entry name" value="Bact_Solute-Bind_Prot2"/>
</dbReference>
<dbReference type="InterPro" id="IPR028082">
    <property type="entry name" value="Peripla_BP_I"/>
</dbReference>
<comment type="similarity">
    <text evidence="2">Belongs to the bacterial solute-binding protein 2 family.</text>
</comment>
<dbReference type="CDD" id="cd06312">
    <property type="entry name" value="PBP1_ABC_sugar_binding-like"/>
    <property type="match status" value="1"/>
</dbReference>
<keyword evidence="3" id="KW-0732">Signal</keyword>
<feature type="chain" id="PRO_5046361531" evidence="3">
    <location>
        <begin position="20"/>
        <end position="329"/>
    </location>
</feature>
<evidence type="ECO:0000313" key="6">
    <source>
        <dbReference type="Proteomes" id="UP001597260"/>
    </source>
</evidence>
<organism evidence="5 6">
    <name type="scientific">Micromonospora sonneratiae</name>
    <dbReference type="NCBI Taxonomy" id="1184706"/>
    <lineage>
        <taxon>Bacteria</taxon>
        <taxon>Bacillati</taxon>
        <taxon>Actinomycetota</taxon>
        <taxon>Actinomycetes</taxon>
        <taxon>Micromonosporales</taxon>
        <taxon>Micromonosporaceae</taxon>
        <taxon>Micromonospora</taxon>
    </lineage>
</organism>
<accession>A0ABW3YCQ6</accession>
<dbReference type="InterPro" id="IPR025997">
    <property type="entry name" value="SBP_2_dom"/>
</dbReference>
<comment type="subcellular location">
    <subcellularLocation>
        <location evidence="1">Cell envelope</location>
    </subcellularLocation>
</comment>
<proteinExistence type="inferred from homology"/>
<evidence type="ECO:0000259" key="4">
    <source>
        <dbReference type="Pfam" id="PF13407"/>
    </source>
</evidence>
<feature type="signal peptide" evidence="3">
    <location>
        <begin position="1"/>
        <end position="19"/>
    </location>
</feature>
<evidence type="ECO:0000256" key="1">
    <source>
        <dbReference type="ARBA" id="ARBA00004196"/>
    </source>
</evidence>
<feature type="domain" description="Periplasmic binding protein" evidence="4">
    <location>
        <begin position="48"/>
        <end position="294"/>
    </location>
</feature>
<dbReference type="PANTHER" id="PTHR30036">
    <property type="entry name" value="D-XYLOSE-BINDING PERIPLASMIC PROTEIN"/>
    <property type="match status" value="1"/>
</dbReference>
<comment type="caution">
    <text evidence="5">The sequence shown here is derived from an EMBL/GenBank/DDBJ whole genome shotgun (WGS) entry which is preliminary data.</text>
</comment>
<dbReference type="RefSeq" id="WP_377570912.1">
    <property type="nucleotide sequence ID" value="NZ_JBHTMP010000018.1"/>
</dbReference>
<dbReference type="PANTHER" id="PTHR30036:SF7">
    <property type="entry name" value="ABC TRANSPORTER PERIPLASMIC-BINDING PROTEIN YPHF"/>
    <property type="match status" value="1"/>
</dbReference>
<dbReference type="Pfam" id="PF13407">
    <property type="entry name" value="Peripla_BP_4"/>
    <property type="match status" value="1"/>
</dbReference>
<dbReference type="SUPFAM" id="SSF53822">
    <property type="entry name" value="Periplasmic binding protein-like I"/>
    <property type="match status" value="1"/>
</dbReference>
<gene>
    <name evidence="5" type="ORF">ACFQ4H_14140</name>
</gene>
<dbReference type="Gene3D" id="3.40.50.2300">
    <property type="match status" value="2"/>
</dbReference>
<dbReference type="Proteomes" id="UP001597260">
    <property type="component" value="Unassembled WGS sequence"/>
</dbReference>
<protein>
    <submittedName>
        <fullName evidence="5">Sugar ABC transporter substrate-binding protein</fullName>
    </submittedName>
</protein>
<dbReference type="PROSITE" id="PS51257">
    <property type="entry name" value="PROKAR_LIPOPROTEIN"/>
    <property type="match status" value="1"/>
</dbReference>
<name>A0ABW3YCQ6_9ACTN</name>
<dbReference type="EMBL" id="JBHTMP010000018">
    <property type="protein sequence ID" value="MFD1322233.1"/>
    <property type="molecule type" value="Genomic_DNA"/>
</dbReference>
<keyword evidence="6" id="KW-1185">Reference proteome</keyword>
<evidence type="ECO:0000313" key="5">
    <source>
        <dbReference type="EMBL" id="MFD1322233.1"/>
    </source>
</evidence>
<evidence type="ECO:0000256" key="2">
    <source>
        <dbReference type="ARBA" id="ARBA00007639"/>
    </source>
</evidence>
<reference evidence="6" key="1">
    <citation type="journal article" date="2019" name="Int. J. Syst. Evol. Microbiol.">
        <title>The Global Catalogue of Microorganisms (GCM) 10K type strain sequencing project: providing services to taxonomists for standard genome sequencing and annotation.</title>
        <authorList>
            <consortium name="The Broad Institute Genomics Platform"/>
            <consortium name="The Broad Institute Genome Sequencing Center for Infectious Disease"/>
            <person name="Wu L."/>
            <person name="Ma J."/>
        </authorList>
    </citation>
    <scope>NUCLEOTIDE SEQUENCE [LARGE SCALE GENOMIC DNA]</scope>
    <source>
        <strain evidence="6">JCM 31037</strain>
    </source>
</reference>